<dbReference type="Proteomes" id="UP000054549">
    <property type="component" value="Unassembled WGS sequence"/>
</dbReference>
<evidence type="ECO:0000313" key="1">
    <source>
        <dbReference type="EMBL" id="KIL54886.1"/>
    </source>
</evidence>
<keyword evidence="2" id="KW-1185">Reference proteome</keyword>
<proteinExistence type="predicted"/>
<sequence>MAGHCPENASLLSVGQSDDLGQSQSLALIIDHVMMCLEHRANETGPTRYSHNCPS</sequence>
<gene>
    <name evidence="1" type="ORF">M378DRAFT_173967</name>
</gene>
<dbReference type="AlphaFoldDB" id="A0A0C2WE73"/>
<protein>
    <submittedName>
        <fullName evidence="1">Uncharacterized protein</fullName>
    </submittedName>
</protein>
<dbReference type="EMBL" id="KN818607">
    <property type="protein sequence ID" value="KIL54886.1"/>
    <property type="molecule type" value="Genomic_DNA"/>
</dbReference>
<accession>A0A0C2WE73</accession>
<name>A0A0C2WE73_AMAMK</name>
<reference evidence="1 2" key="1">
    <citation type="submission" date="2014-04" db="EMBL/GenBank/DDBJ databases">
        <title>Evolutionary Origins and Diversification of the Mycorrhizal Mutualists.</title>
        <authorList>
            <consortium name="DOE Joint Genome Institute"/>
            <consortium name="Mycorrhizal Genomics Consortium"/>
            <person name="Kohler A."/>
            <person name="Kuo A."/>
            <person name="Nagy L.G."/>
            <person name="Floudas D."/>
            <person name="Copeland A."/>
            <person name="Barry K.W."/>
            <person name="Cichocki N."/>
            <person name="Veneault-Fourrey C."/>
            <person name="LaButti K."/>
            <person name="Lindquist E.A."/>
            <person name="Lipzen A."/>
            <person name="Lundell T."/>
            <person name="Morin E."/>
            <person name="Murat C."/>
            <person name="Riley R."/>
            <person name="Ohm R."/>
            <person name="Sun H."/>
            <person name="Tunlid A."/>
            <person name="Henrissat B."/>
            <person name="Grigoriev I.V."/>
            <person name="Hibbett D.S."/>
            <person name="Martin F."/>
        </authorList>
    </citation>
    <scope>NUCLEOTIDE SEQUENCE [LARGE SCALE GENOMIC DNA]</scope>
    <source>
        <strain evidence="1 2">Koide BX008</strain>
    </source>
</reference>
<dbReference type="InParanoid" id="A0A0C2WE73"/>
<evidence type="ECO:0000313" key="2">
    <source>
        <dbReference type="Proteomes" id="UP000054549"/>
    </source>
</evidence>
<dbReference type="HOGENOM" id="CLU_3031884_0_0_1"/>
<organism evidence="1 2">
    <name type="scientific">Amanita muscaria (strain Koide BX008)</name>
    <dbReference type="NCBI Taxonomy" id="946122"/>
    <lineage>
        <taxon>Eukaryota</taxon>
        <taxon>Fungi</taxon>
        <taxon>Dikarya</taxon>
        <taxon>Basidiomycota</taxon>
        <taxon>Agaricomycotina</taxon>
        <taxon>Agaricomycetes</taxon>
        <taxon>Agaricomycetidae</taxon>
        <taxon>Agaricales</taxon>
        <taxon>Pluteineae</taxon>
        <taxon>Amanitaceae</taxon>
        <taxon>Amanita</taxon>
    </lineage>
</organism>